<dbReference type="InterPro" id="IPR003462">
    <property type="entry name" value="ODC_Mu_crystall"/>
</dbReference>
<feature type="non-terminal residue" evidence="3">
    <location>
        <position position="237"/>
    </location>
</feature>
<sequence length="237" mass="24951">MPLTVLTDDQIRALLENLTPSELEGFRRALAAALHEYSVGTTPGGEPALHQPERISIHRPATGATTLDNPHHPPPPPPPQPTAATIRPTGAITLFTPAGVPLGILHASALTAFRTALASLCMIRLRFPAASSSTPSSPGTGVDVPGRKLAMLVYGCGEQAYWHVRLVLMAHGGKVGKVVFVGRGRRGVEGVVKRFVERVGGEVKMREGWEGCGVGGLVAGEDGAEITRVLEEEADVV</sequence>
<proteinExistence type="inferred from homology"/>
<dbReference type="InterPro" id="IPR023401">
    <property type="entry name" value="ODC_N"/>
</dbReference>
<reference evidence="3" key="1">
    <citation type="journal article" date="2023" name="Mol. Phylogenet. Evol.">
        <title>Genome-scale phylogeny and comparative genomics of the fungal order Sordariales.</title>
        <authorList>
            <person name="Hensen N."/>
            <person name="Bonometti L."/>
            <person name="Westerberg I."/>
            <person name="Brannstrom I.O."/>
            <person name="Guillou S."/>
            <person name="Cros-Aarteil S."/>
            <person name="Calhoun S."/>
            <person name="Haridas S."/>
            <person name="Kuo A."/>
            <person name="Mondo S."/>
            <person name="Pangilinan J."/>
            <person name="Riley R."/>
            <person name="LaButti K."/>
            <person name="Andreopoulos B."/>
            <person name="Lipzen A."/>
            <person name="Chen C."/>
            <person name="Yan M."/>
            <person name="Daum C."/>
            <person name="Ng V."/>
            <person name="Clum A."/>
            <person name="Steindorff A."/>
            <person name="Ohm R.A."/>
            <person name="Martin F."/>
            <person name="Silar P."/>
            <person name="Natvig D.O."/>
            <person name="Lalanne C."/>
            <person name="Gautier V."/>
            <person name="Ament-Velasquez S.L."/>
            <person name="Kruys A."/>
            <person name="Hutchinson M.I."/>
            <person name="Powell A.J."/>
            <person name="Barry K."/>
            <person name="Miller A.N."/>
            <person name="Grigoriev I.V."/>
            <person name="Debuchy R."/>
            <person name="Gladieux P."/>
            <person name="Hiltunen Thoren M."/>
            <person name="Johannesson H."/>
        </authorList>
    </citation>
    <scope>NUCLEOTIDE SEQUENCE</scope>
    <source>
        <strain evidence="3">CBS 103.79</strain>
    </source>
</reference>
<comment type="caution">
    <text evidence="3">The sequence shown here is derived from an EMBL/GenBank/DDBJ whole genome shotgun (WGS) entry which is preliminary data.</text>
</comment>
<feature type="compositionally biased region" description="Pro residues" evidence="2">
    <location>
        <begin position="72"/>
        <end position="81"/>
    </location>
</feature>
<dbReference type="AlphaFoldDB" id="A0AAN6RNI0"/>
<evidence type="ECO:0000256" key="2">
    <source>
        <dbReference type="SAM" id="MobiDB-lite"/>
    </source>
</evidence>
<reference evidence="3" key="2">
    <citation type="submission" date="2023-05" db="EMBL/GenBank/DDBJ databases">
        <authorList>
            <consortium name="Lawrence Berkeley National Laboratory"/>
            <person name="Steindorff A."/>
            <person name="Hensen N."/>
            <person name="Bonometti L."/>
            <person name="Westerberg I."/>
            <person name="Brannstrom I.O."/>
            <person name="Guillou S."/>
            <person name="Cros-Aarteil S."/>
            <person name="Calhoun S."/>
            <person name="Haridas S."/>
            <person name="Kuo A."/>
            <person name="Mondo S."/>
            <person name="Pangilinan J."/>
            <person name="Riley R."/>
            <person name="Labutti K."/>
            <person name="Andreopoulos B."/>
            <person name="Lipzen A."/>
            <person name="Chen C."/>
            <person name="Yanf M."/>
            <person name="Daum C."/>
            <person name="Ng V."/>
            <person name="Clum A."/>
            <person name="Ohm R."/>
            <person name="Martin F."/>
            <person name="Silar P."/>
            <person name="Natvig D."/>
            <person name="Lalanne C."/>
            <person name="Gautier V."/>
            <person name="Ament-Velasquez S.L."/>
            <person name="Kruys A."/>
            <person name="Hutchinson M.I."/>
            <person name="Powell A.J."/>
            <person name="Barry K."/>
            <person name="Miller A.N."/>
            <person name="Grigoriev I.V."/>
            <person name="Debuchy R."/>
            <person name="Gladieux P."/>
            <person name="Thoren M.H."/>
            <person name="Johannesson H."/>
        </authorList>
    </citation>
    <scope>NUCLEOTIDE SEQUENCE</scope>
    <source>
        <strain evidence="3">CBS 103.79</strain>
    </source>
</reference>
<dbReference type="EMBL" id="MU856509">
    <property type="protein sequence ID" value="KAK3896598.1"/>
    <property type="molecule type" value="Genomic_DNA"/>
</dbReference>
<organism evidence="3 4">
    <name type="scientific">Staphylotrichum tortipilum</name>
    <dbReference type="NCBI Taxonomy" id="2831512"/>
    <lineage>
        <taxon>Eukaryota</taxon>
        <taxon>Fungi</taxon>
        <taxon>Dikarya</taxon>
        <taxon>Ascomycota</taxon>
        <taxon>Pezizomycotina</taxon>
        <taxon>Sordariomycetes</taxon>
        <taxon>Sordariomycetidae</taxon>
        <taxon>Sordariales</taxon>
        <taxon>Chaetomiaceae</taxon>
        <taxon>Staphylotrichum</taxon>
    </lineage>
</organism>
<evidence type="ECO:0000313" key="3">
    <source>
        <dbReference type="EMBL" id="KAK3896598.1"/>
    </source>
</evidence>
<dbReference type="Gene3D" id="3.30.1780.10">
    <property type="entry name" value="ornithine cyclodeaminase, domain 1"/>
    <property type="match status" value="1"/>
</dbReference>
<feature type="region of interest" description="Disordered" evidence="2">
    <location>
        <begin position="62"/>
        <end position="82"/>
    </location>
</feature>
<protein>
    <submittedName>
        <fullName evidence="3">Uncharacterized protein</fullName>
    </submittedName>
</protein>
<dbReference type="SUPFAM" id="SSF51735">
    <property type="entry name" value="NAD(P)-binding Rossmann-fold domains"/>
    <property type="match status" value="1"/>
</dbReference>
<accession>A0AAN6RNI0</accession>
<gene>
    <name evidence="3" type="ORF">C8A05DRAFT_39856</name>
</gene>
<keyword evidence="4" id="KW-1185">Reference proteome</keyword>
<dbReference type="PANTHER" id="PTHR13812:SF19">
    <property type="entry name" value="KETIMINE REDUCTASE MU-CRYSTALLIN"/>
    <property type="match status" value="1"/>
</dbReference>
<comment type="similarity">
    <text evidence="1">Belongs to the ornithine cyclodeaminase/mu-crystallin family.</text>
</comment>
<dbReference type="Gene3D" id="3.40.50.720">
    <property type="entry name" value="NAD(P)-binding Rossmann-like Domain"/>
    <property type="match status" value="1"/>
</dbReference>
<evidence type="ECO:0000313" key="4">
    <source>
        <dbReference type="Proteomes" id="UP001303889"/>
    </source>
</evidence>
<name>A0AAN6RNI0_9PEZI</name>
<evidence type="ECO:0000256" key="1">
    <source>
        <dbReference type="ARBA" id="ARBA00008903"/>
    </source>
</evidence>
<dbReference type="Proteomes" id="UP001303889">
    <property type="component" value="Unassembled WGS sequence"/>
</dbReference>
<dbReference type="GO" id="GO:0005737">
    <property type="term" value="C:cytoplasm"/>
    <property type="evidence" value="ECO:0007669"/>
    <property type="project" value="TreeGrafter"/>
</dbReference>
<dbReference type="PANTHER" id="PTHR13812">
    <property type="entry name" value="KETIMINE REDUCTASE MU-CRYSTALLIN"/>
    <property type="match status" value="1"/>
</dbReference>
<dbReference type="InterPro" id="IPR036291">
    <property type="entry name" value="NAD(P)-bd_dom_sf"/>
</dbReference>